<evidence type="ECO:0000256" key="1">
    <source>
        <dbReference type="SAM" id="MobiDB-lite"/>
    </source>
</evidence>
<protein>
    <submittedName>
        <fullName evidence="2">Uncharacterized protein</fullName>
    </submittedName>
</protein>
<comment type="caution">
    <text evidence="2">The sequence shown here is derived from an EMBL/GenBank/DDBJ whole genome shotgun (WGS) entry which is preliminary data.</text>
</comment>
<feature type="region of interest" description="Disordered" evidence="1">
    <location>
        <begin position="1"/>
        <end position="50"/>
    </location>
</feature>
<name>A0ABU8X935_9BURK</name>
<evidence type="ECO:0000313" key="2">
    <source>
        <dbReference type="EMBL" id="MEJ8856194.1"/>
    </source>
</evidence>
<gene>
    <name evidence="2" type="ORF">WKW79_16560</name>
</gene>
<dbReference type="EMBL" id="JBBKZS010000006">
    <property type="protein sequence ID" value="MEJ8856194.1"/>
    <property type="molecule type" value="Genomic_DNA"/>
</dbReference>
<sequence>MSDHPAVTKDGTGKNSANATPEPTAKDSMATDNNPKHPAAKEGTKASTSK</sequence>
<proteinExistence type="predicted"/>
<reference evidence="2 3" key="1">
    <citation type="submission" date="2024-03" db="EMBL/GenBank/DDBJ databases">
        <title>Novel species of the genus Variovorax.</title>
        <authorList>
            <person name="Liu Q."/>
            <person name="Xin Y.-H."/>
        </authorList>
    </citation>
    <scope>NUCLEOTIDE SEQUENCE [LARGE SCALE GENOMIC DNA]</scope>
    <source>
        <strain evidence="2 3">KACC 18901</strain>
    </source>
</reference>
<dbReference type="RefSeq" id="WP_340336265.1">
    <property type="nucleotide sequence ID" value="NZ_JBBKZS010000006.1"/>
</dbReference>
<dbReference type="Proteomes" id="UP001367030">
    <property type="component" value="Unassembled WGS sequence"/>
</dbReference>
<evidence type="ECO:0000313" key="3">
    <source>
        <dbReference type="Proteomes" id="UP001367030"/>
    </source>
</evidence>
<accession>A0ABU8X935</accession>
<organism evidence="2 3">
    <name type="scientific">Variovorax robiniae</name>
    <dbReference type="NCBI Taxonomy" id="1836199"/>
    <lineage>
        <taxon>Bacteria</taxon>
        <taxon>Pseudomonadati</taxon>
        <taxon>Pseudomonadota</taxon>
        <taxon>Betaproteobacteria</taxon>
        <taxon>Burkholderiales</taxon>
        <taxon>Comamonadaceae</taxon>
        <taxon>Variovorax</taxon>
    </lineage>
</organism>
<keyword evidence="3" id="KW-1185">Reference proteome</keyword>